<dbReference type="InterPro" id="IPR007432">
    <property type="entry name" value="DUF480"/>
</dbReference>
<name>A0ABT7E1K2_9NEIS</name>
<dbReference type="Gene3D" id="1.10.10.10">
    <property type="entry name" value="Winged helix-like DNA-binding domain superfamily/Winged helix DNA-binding domain"/>
    <property type="match status" value="2"/>
</dbReference>
<evidence type="ECO:0000313" key="3">
    <source>
        <dbReference type="Proteomes" id="UP001172778"/>
    </source>
</evidence>
<accession>A0ABT7E1K2</accession>
<dbReference type="PANTHER" id="PTHR38768">
    <property type="entry name" value="UPF0502 PROTEIN YCEH"/>
    <property type="match status" value="1"/>
</dbReference>
<dbReference type="Proteomes" id="UP001172778">
    <property type="component" value="Unassembled WGS sequence"/>
</dbReference>
<protein>
    <submittedName>
        <fullName evidence="2">YceH family protein</fullName>
    </submittedName>
</protein>
<evidence type="ECO:0000313" key="2">
    <source>
        <dbReference type="EMBL" id="MDK2126195.1"/>
    </source>
</evidence>
<dbReference type="EMBL" id="JARRAF010000033">
    <property type="protein sequence ID" value="MDK2126195.1"/>
    <property type="molecule type" value="Genomic_DNA"/>
</dbReference>
<sequence>MPYDLSLVEARILGVLSEKQKTVPDTYPLSLNALLSGCNQKTSRDPVLELSEAEVLSALDALKSRTLIMESSGGRVTRYGHNMDRVLQIPSQSVAILTVLLLRGPQTAGELRLNCDRMHRFADISAVEAFLYELSERSAGALVVELPRQAGARENRWAHLLSGEPAIERSSSPLVATGIGANQSALEARVAALEEEVAELKARLADLLN</sequence>
<comment type="caution">
    <text evidence="2">The sequence shown here is derived from an EMBL/GenBank/DDBJ whole genome shotgun (WGS) entry which is preliminary data.</text>
</comment>
<dbReference type="RefSeq" id="WP_284102512.1">
    <property type="nucleotide sequence ID" value="NZ_JARRAF010000033.1"/>
</dbReference>
<keyword evidence="3" id="KW-1185">Reference proteome</keyword>
<comment type="similarity">
    <text evidence="1">Belongs to the UPF0502 family.</text>
</comment>
<reference evidence="2" key="1">
    <citation type="submission" date="2023-03" db="EMBL/GenBank/DDBJ databases">
        <title>Chitinimonas shenzhenensis gen. nov., sp. nov., a novel member of family Burkholderiaceae isolated from activated sludge collected in Shen Zhen, China.</title>
        <authorList>
            <person name="Wang X."/>
        </authorList>
    </citation>
    <scope>NUCLEOTIDE SEQUENCE</scope>
    <source>
        <strain evidence="2">DQS-5</strain>
    </source>
</reference>
<dbReference type="Pfam" id="PF04337">
    <property type="entry name" value="DUF480"/>
    <property type="match status" value="1"/>
</dbReference>
<organism evidence="2 3">
    <name type="scientific">Parachitinimonas caeni</name>
    <dbReference type="NCBI Taxonomy" id="3031301"/>
    <lineage>
        <taxon>Bacteria</taxon>
        <taxon>Pseudomonadati</taxon>
        <taxon>Pseudomonadota</taxon>
        <taxon>Betaproteobacteria</taxon>
        <taxon>Neisseriales</taxon>
        <taxon>Chitinibacteraceae</taxon>
        <taxon>Parachitinimonas</taxon>
    </lineage>
</organism>
<dbReference type="HAMAP" id="MF_01584">
    <property type="entry name" value="UPF0502"/>
    <property type="match status" value="1"/>
</dbReference>
<gene>
    <name evidence="2" type="ORF">PZA18_19300</name>
</gene>
<proteinExistence type="inferred from homology"/>
<dbReference type="InterPro" id="IPR036388">
    <property type="entry name" value="WH-like_DNA-bd_sf"/>
</dbReference>
<dbReference type="SUPFAM" id="SSF46785">
    <property type="entry name" value="Winged helix' DNA-binding domain"/>
    <property type="match status" value="2"/>
</dbReference>
<dbReference type="PANTHER" id="PTHR38768:SF1">
    <property type="entry name" value="UPF0502 PROTEIN YCEH"/>
    <property type="match status" value="1"/>
</dbReference>
<evidence type="ECO:0000256" key="1">
    <source>
        <dbReference type="HAMAP-Rule" id="MF_01584"/>
    </source>
</evidence>
<dbReference type="InterPro" id="IPR036390">
    <property type="entry name" value="WH_DNA-bd_sf"/>
</dbReference>